<evidence type="ECO:0000313" key="1">
    <source>
        <dbReference type="EMBL" id="MBA0808564.1"/>
    </source>
</evidence>
<name>A0A7J9HGL8_9ROSI</name>
<protein>
    <submittedName>
        <fullName evidence="1">Uncharacterized protein</fullName>
    </submittedName>
</protein>
<dbReference type="Proteomes" id="UP000593560">
    <property type="component" value="Unassembled WGS sequence"/>
</dbReference>
<gene>
    <name evidence="1" type="ORF">Gohar_024293</name>
</gene>
<proteinExistence type="predicted"/>
<accession>A0A7J9HGL8</accession>
<comment type="caution">
    <text evidence="1">The sequence shown here is derived from an EMBL/GenBank/DDBJ whole genome shotgun (WGS) entry which is preliminary data.</text>
</comment>
<reference evidence="1 2" key="1">
    <citation type="journal article" date="2019" name="Genome Biol. Evol.">
        <title>Insights into the evolution of the New World diploid cottons (Gossypium, subgenus Houzingenia) based on genome sequencing.</title>
        <authorList>
            <person name="Grover C.E."/>
            <person name="Arick M.A. 2nd"/>
            <person name="Thrash A."/>
            <person name="Conover J.L."/>
            <person name="Sanders W.S."/>
            <person name="Peterson D.G."/>
            <person name="Frelichowski J.E."/>
            <person name="Scheffler J.A."/>
            <person name="Scheffler B.E."/>
            <person name="Wendel J.F."/>
        </authorList>
    </citation>
    <scope>NUCLEOTIDE SEQUENCE [LARGE SCALE GENOMIC DNA]</scope>
    <source>
        <strain evidence="1">0</strain>
        <tissue evidence="1">Leaf</tissue>
    </source>
</reference>
<sequence length="86" mass="10014">MEESIGNTMVIKLSRRCSSLNILSNISVLWKPYHLFHLIDIENDYCLANSKLKEDYTKLGKFKKEEVEMEATMVVVVREAEEEGKF</sequence>
<dbReference type="EMBL" id="JABFAD010000009">
    <property type="protein sequence ID" value="MBA0808564.1"/>
    <property type="molecule type" value="Genomic_DNA"/>
</dbReference>
<organism evidence="1 2">
    <name type="scientific">Gossypium harknessii</name>
    <dbReference type="NCBI Taxonomy" id="34285"/>
    <lineage>
        <taxon>Eukaryota</taxon>
        <taxon>Viridiplantae</taxon>
        <taxon>Streptophyta</taxon>
        <taxon>Embryophyta</taxon>
        <taxon>Tracheophyta</taxon>
        <taxon>Spermatophyta</taxon>
        <taxon>Magnoliopsida</taxon>
        <taxon>eudicotyledons</taxon>
        <taxon>Gunneridae</taxon>
        <taxon>Pentapetalae</taxon>
        <taxon>rosids</taxon>
        <taxon>malvids</taxon>
        <taxon>Malvales</taxon>
        <taxon>Malvaceae</taxon>
        <taxon>Malvoideae</taxon>
        <taxon>Gossypium</taxon>
    </lineage>
</organism>
<evidence type="ECO:0000313" key="2">
    <source>
        <dbReference type="Proteomes" id="UP000593560"/>
    </source>
</evidence>
<keyword evidence="2" id="KW-1185">Reference proteome</keyword>
<dbReference type="AlphaFoldDB" id="A0A7J9HGL8"/>